<evidence type="ECO:0000313" key="2">
    <source>
        <dbReference type="Proteomes" id="UP000198618"/>
    </source>
</evidence>
<gene>
    <name evidence="1" type="ORF">SAMN05216389_1153</name>
</gene>
<reference evidence="1 2" key="1">
    <citation type="submission" date="2016-10" db="EMBL/GenBank/DDBJ databases">
        <authorList>
            <person name="de Groot N.N."/>
        </authorList>
    </citation>
    <scope>NUCLEOTIDE SEQUENCE [LARGE SCALE GENOMIC DNA]</scope>
    <source>
        <strain evidence="1 2">IBRC-M 10780</strain>
    </source>
</reference>
<dbReference type="AlphaFoldDB" id="A0A1I0FEE0"/>
<name>A0A1I0FEE0_9BACI</name>
<protein>
    <recommendedName>
        <fullName evidence="3">DUF4269 domain-containing protein</fullName>
    </recommendedName>
</protein>
<dbReference type="OrthoDB" id="6402248at2"/>
<dbReference type="RefSeq" id="WP_090871170.1">
    <property type="nucleotide sequence ID" value="NZ_FOHE01000015.1"/>
</dbReference>
<proteinExistence type="predicted"/>
<organism evidence="1 2">
    <name type="scientific">Oceanobacillus limi</name>
    <dbReference type="NCBI Taxonomy" id="930131"/>
    <lineage>
        <taxon>Bacteria</taxon>
        <taxon>Bacillati</taxon>
        <taxon>Bacillota</taxon>
        <taxon>Bacilli</taxon>
        <taxon>Bacillales</taxon>
        <taxon>Bacillaceae</taxon>
        <taxon>Oceanobacillus</taxon>
    </lineage>
</organism>
<dbReference type="EMBL" id="FOHE01000015">
    <property type="protein sequence ID" value="SET56482.1"/>
    <property type="molecule type" value="Genomic_DNA"/>
</dbReference>
<evidence type="ECO:0000313" key="1">
    <source>
        <dbReference type="EMBL" id="SET56482.1"/>
    </source>
</evidence>
<sequence length="179" mass="20622">MTTFETIDYLKFGSEKQKVAFHTINELGVMEDLLDFDPILCGTIPLGIDVDGSDLDIIMKVTDYKLFETKVKQLYGMEEEFRVKQTSIRGVPVMKANFLYHTFEFELFGHPQDVKKQNAYLHMVIENAILKKHPEIKKEIIKLKELGYKTEPAFCKVLGLTGDPFETLIAYGKHKEIIN</sequence>
<accession>A0A1I0FEE0</accession>
<evidence type="ECO:0008006" key="3">
    <source>
        <dbReference type="Google" id="ProtNLM"/>
    </source>
</evidence>
<keyword evidence="2" id="KW-1185">Reference proteome</keyword>
<dbReference type="Pfam" id="PF14091">
    <property type="entry name" value="DUF4269"/>
    <property type="match status" value="1"/>
</dbReference>
<dbReference type="STRING" id="930131.SAMN05216389_1153"/>
<dbReference type="InterPro" id="IPR025365">
    <property type="entry name" value="DUF4269"/>
</dbReference>
<dbReference type="Proteomes" id="UP000198618">
    <property type="component" value="Unassembled WGS sequence"/>
</dbReference>